<gene>
    <name evidence="1" type="ORF">RMAR00112_LOCUS28120</name>
</gene>
<evidence type="ECO:0000313" key="1">
    <source>
        <dbReference type="EMBL" id="CAE0060054.1"/>
    </source>
</evidence>
<organism evidence="1">
    <name type="scientific">Rhodosorus marinus</name>
    <dbReference type="NCBI Taxonomy" id="101924"/>
    <lineage>
        <taxon>Eukaryota</taxon>
        <taxon>Rhodophyta</taxon>
        <taxon>Stylonematophyceae</taxon>
        <taxon>Stylonematales</taxon>
        <taxon>Stylonemataceae</taxon>
        <taxon>Rhodosorus</taxon>
    </lineage>
</organism>
<sequence length="104" mass="11491">MGGVGRGIVKGAAKLTSNMGVGLVDKDAKRTKMLALLRQGKVSMSHLDVQKTYVCYSRLGSGWPKQPLARAETETFYPLHSDGVQTLRTIRSVQERVVRPYDLD</sequence>
<dbReference type="EMBL" id="HBHW01036597">
    <property type="protein sequence ID" value="CAE0060054.1"/>
    <property type="molecule type" value="Transcribed_RNA"/>
</dbReference>
<name>A0A7S3A2Z1_9RHOD</name>
<accession>A0A7S3A2Z1</accession>
<reference evidence="1" key="1">
    <citation type="submission" date="2021-01" db="EMBL/GenBank/DDBJ databases">
        <authorList>
            <person name="Corre E."/>
            <person name="Pelletier E."/>
            <person name="Niang G."/>
            <person name="Scheremetjew M."/>
            <person name="Finn R."/>
            <person name="Kale V."/>
            <person name="Holt S."/>
            <person name="Cochrane G."/>
            <person name="Meng A."/>
            <person name="Brown T."/>
            <person name="Cohen L."/>
        </authorList>
    </citation>
    <scope>NUCLEOTIDE SEQUENCE</scope>
    <source>
        <strain evidence="1">CCMP 769</strain>
    </source>
</reference>
<dbReference type="AlphaFoldDB" id="A0A7S3A2Z1"/>
<protein>
    <submittedName>
        <fullName evidence="1">Uncharacterized protein</fullName>
    </submittedName>
</protein>
<proteinExistence type="predicted"/>